<dbReference type="PANTHER" id="PTHR24220">
    <property type="entry name" value="IMPORT ATP-BINDING PROTEIN"/>
    <property type="match status" value="1"/>
</dbReference>
<proteinExistence type="predicted"/>
<dbReference type="SUPFAM" id="SSF52540">
    <property type="entry name" value="P-loop containing nucleoside triphosphate hydrolases"/>
    <property type="match status" value="1"/>
</dbReference>
<name>A0A3S4UZT3_9ACTO</name>
<dbReference type="GO" id="GO:0005524">
    <property type="term" value="F:ATP binding"/>
    <property type="evidence" value="ECO:0007669"/>
    <property type="project" value="UniProtKB-KW"/>
</dbReference>
<organism evidence="2 3">
    <name type="scientific">Trueperella bialowiezensis</name>
    <dbReference type="NCBI Taxonomy" id="312285"/>
    <lineage>
        <taxon>Bacteria</taxon>
        <taxon>Bacillati</taxon>
        <taxon>Actinomycetota</taxon>
        <taxon>Actinomycetes</taxon>
        <taxon>Actinomycetales</taxon>
        <taxon>Actinomycetaceae</taxon>
        <taxon>Trueperella</taxon>
    </lineage>
</organism>
<dbReference type="InterPro" id="IPR015854">
    <property type="entry name" value="ABC_transpr_LolD-like"/>
</dbReference>
<dbReference type="InterPro" id="IPR003439">
    <property type="entry name" value="ABC_transporter-like_ATP-bd"/>
</dbReference>
<dbReference type="KEGG" id="tbw:NCTC13354_01546"/>
<dbReference type="RefSeq" id="WP_126416885.1">
    <property type="nucleotide sequence ID" value="NZ_LR134476.1"/>
</dbReference>
<dbReference type="EMBL" id="LR134476">
    <property type="protein sequence ID" value="VEI13823.1"/>
    <property type="molecule type" value="Genomic_DNA"/>
</dbReference>
<dbReference type="EC" id="3.6.3.-" evidence="2"/>
<dbReference type="Pfam" id="PF00005">
    <property type="entry name" value="ABC_tran"/>
    <property type="match status" value="1"/>
</dbReference>
<dbReference type="PANTHER" id="PTHR24220:SF659">
    <property type="entry name" value="TRANSPORTER, PUTATIVE-RELATED"/>
    <property type="match status" value="1"/>
</dbReference>
<dbReference type="GO" id="GO:0022857">
    <property type="term" value="F:transmembrane transporter activity"/>
    <property type="evidence" value="ECO:0007669"/>
    <property type="project" value="TreeGrafter"/>
</dbReference>
<dbReference type="PROSITE" id="PS50893">
    <property type="entry name" value="ABC_TRANSPORTER_2"/>
    <property type="match status" value="1"/>
</dbReference>
<dbReference type="OrthoDB" id="3268704at2"/>
<evidence type="ECO:0000313" key="3">
    <source>
        <dbReference type="Proteomes" id="UP000269542"/>
    </source>
</evidence>
<keyword evidence="2" id="KW-0067">ATP-binding</keyword>
<sequence length="242" mass="25654">MSLISLDYVRKACGVGRAQRTVLDDVSLEVDSGQFVTVLDPSGAANTVLLEVTAGLTDADDGNIVIGNTDLTRATSAERHELLAHTVGVLYDSDNLMPALTIADNLDLPARLGNIEVSDAQRARISELFDLAPIAKYYPDAVSRADQQRVAIAARVLAGRTIMLCDEPTAGLDTAQADSILALLRTCVRELGMTVVTFTANALAAQYADRVFILASGKNAGELTDPTLDAIFNALQAIHGEV</sequence>
<dbReference type="Gene3D" id="3.40.50.300">
    <property type="entry name" value="P-loop containing nucleotide triphosphate hydrolases"/>
    <property type="match status" value="1"/>
</dbReference>
<dbReference type="GO" id="GO:0005886">
    <property type="term" value="C:plasma membrane"/>
    <property type="evidence" value="ECO:0007669"/>
    <property type="project" value="TreeGrafter"/>
</dbReference>
<keyword evidence="2" id="KW-0547">Nucleotide-binding</keyword>
<protein>
    <submittedName>
        <fullName evidence="2">Macrolide export ATP-binding/permease protein MacB</fullName>
        <ecNumber evidence="2">3.6.3.-</ecNumber>
    </submittedName>
</protein>
<keyword evidence="2" id="KW-0378">Hydrolase</keyword>
<dbReference type="InterPro" id="IPR027417">
    <property type="entry name" value="P-loop_NTPase"/>
</dbReference>
<reference evidence="2 3" key="1">
    <citation type="submission" date="2018-12" db="EMBL/GenBank/DDBJ databases">
        <authorList>
            <consortium name="Pathogen Informatics"/>
        </authorList>
    </citation>
    <scope>NUCLEOTIDE SEQUENCE [LARGE SCALE GENOMIC DNA]</scope>
    <source>
        <strain evidence="2 3">NCTC13354</strain>
    </source>
</reference>
<evidence type="ECO:0000259" key="1">
    <source>
        <dbReference type="PROSITE" id="PS50893"/>
    </source>
</evidence>
<evidence type="ECO:0000313" key="2">
    <source>
        <dbReference type="EMBL" id="VEI13823.1"/>
    </source>
</evidence>
<keyword evidence="3" id="KW-1185">Reference proteome</keyword>
<feature type="domain" description="ABC transporter" evidence="1">
    <location>
        <begin position="4"/>
        <end position="241"/>
    </location>
</feature>
<dbReference type="AlphaFoldDB" id="A0A3S4UZT3"/>
<accession>A0A3S4UZT3</accession>
<gene>
    <name evidence="2" type="primary">macB_5</name>
    <name evidence="2" type="ORF">NCTC13354_01546</name>
</gene>
<dbReference type="Proteomes" id="UP000269542">
    <property type="component" value="Chromosome"/>
</dbReference>
<dbReference type="GO" id="GO:0016887">
    <property type="term" value="F:ATP hydrolysis activity"/>
    <property type="evidence" value="ECO:0007669"/>
    <property type="project" value="InterPro"/>
</dbReference>